<dbReference type="InterPro" id="IPR011333">
    <property type="entry name" value="SKP1/BTB/POZ_sf"/>
</dbReference>
<evidence type="ECO:0000256" key="1">
    <source>
        <dbReference type="SAM" id="MobiDB-lite"/>
    </source>
</evidence>
<name>A0ABR1Y598_9PEZI</name>
<organism evidence="3 4">
    <name type="scientific">Phyllosticta citrichinensis</name>
    <dbReference type="NCBI Taxonomy" id="1130410"/>
    <lineage>
        <taxon>Eukaryota</taxon>
        <taxon>Fungi</taxon>
        <taxon>Dikarya</taxon>
        <taxon>Ascomycota</taxon>
        <taxon>Pezizomycotina</taxon>
        <taxon>Dothideomycetes</taxon>
        <taxon>Dothideomycetes incertae sedis</taxon>
        <taxon>Botryosphaeriales</taxon>
        <taxon>Phyllostictaceae</taxon>
        <taxon>Phyllosticta</taxon>
    </lineage>
</organism>
<reference evidence="3 4" key="1">
    <citation type="journal article" date="2022" name="G3 (Bethesda)">
        <title>Enemy or ally: a genomic approach to elucidate the lifestyle of Phyllosticta citrichinaensis.</title>
        <authorList>
            <person name="Buijs V.A."/>
            <person name="Groenewald J.Z."/>
            <person name="Haridas S."/>
            <person name="LaButti K.M."/>
            <person name="Lipzen A."/>
            <person name="Martin F.M."/>
            <person name="Barry K."/>
            <person name="Grigoriev I.V."/>
            <person name="Crous P.W."/>
            <person name="Seidl M.F."/>
        </authorList>
    </citation>
    <scope>NUCLEOTIDE SEQUENCE [LARGE SCALE GENOMIC DNA]</scope>
    <source>
        <strain evidence="3 4">CBS 129764</strain>
    </source>
</reference>
<sequence length="286" mass="32401">MDKSSKPFTRLPALKNAARRPSLDLVSTSCFLSQDPFTLHQRFTNWVVDARRSNTMASENCGEKRDVPTTVDIVCGKDKFTANRLRLAQKSSHFNDVLTSEEDEEGEAQSPIELDDEHDATTMAAVVAYVNDDTYPTELPDADELEMHAKLQSAAWAYAIDDLEQLATSKFATRLQCLDVETKAHLLELLNTISELYSKGKGKQDAGCRRLLRDMAVKCVADNVGKVRRSEAFDDEMWRIWDELFSDPDCLECVYDLLWELDARTCRGKRKATERESSSPFPEEES</sequence>
<dbReference type="Gene3D" id="3.30.710.10">
    <property type="entry name" value="Potassium Channel Kv1.1, Chain A"/>
    <property type="match status" value="1"/>
</dbReference>
<dbReference type="SUPFAM" id="SSF54695">
    <property type="entry name" value="POZ domain"/>
    <property type="match status" value="1"/>
</dbReference>
<gene>
    <name evidence="3" type="ORF">IWX90DRAFT_473959</name>
</gene>
<feature type="compositionally biased region" description="Acidic residues" evidence="1">
    <location>
        <begin position="99"/>
        <end position="117"/>
    </location>
</feature>
<keyword evidence="4" id="KW-1185">Reference proteome</keyword>
<dbReference type="Proteomes" id="UP001456524">
    <property type="component" value="Unassembled WGS sequence"/>
</dbReference>
<comment type="caution">
    <text evidence="3">The sequence shown here is derived from an EMBL/GenBank/DDBJ whole genome shotgun (WGS) entry which is preliminary data.</text>
</comment>
<feature type="domain" description="BTB" evidence="2">
    <location>
        <begin position="65"/>
        <end position="139"/>
    </location>
</feature>
<dbReference type="PROSITE" id="PS50097">
    <property type="entry name" value="BTB"/>
    <property type="match status" value="1"/>
</dbReference>
<evidence type="ECO:0000313" key="4">
    <source>
        <dbReference type="Proteomes" id="UP001456524"/>
    </source>
</evidence>
<dbReference type="EMBL" id="JBBWUH010000001">
    <property type="protein sequence ID" value="KAK8176914.1"/>
    <property type="molecule type" value="Genomic_DNA"/>
</dbReference>
<protein>
    <recommendedName>
        <fullName evidence="2">BTB domain-containing protein</fullName>
    </recommendedName>
</protein>
<dbReference type="InterPro" id="IPR000210">
    <property type="entry name" value="BTB/POZ_dom"/>
</dbReference>
<proteinExistence type="predicted"/>
<dbReference type="Pfam" id="PF00651">
    <property type="entry name" value="BTB"/>
    <property type="match status" value="1"/>
</dbReference>
<evidence type="ECO:0000313" key="3">
    <source>
        <dbReference type="EMBL" id="KAK8176914.1"/>
    </source>
</evidence>
<feature type="region of interest" description="Disordered" evidence="1">
    <location>
        <begin position="95"/>
        <end position="117"/>
    </location>
</feature>
<accession>A0ABR1Y598</accession>
<evidence type="ECO:0000259" key="2">
    <source>
        <dbReference type="PROSITE" id="PS50097"/>
    </source>
</evidence>